<evidence type="ECO:0000313" key="3">
    <source>
        <dbReference type="Proteomes" id="UP000693946"/>
    </source>
</evidence>
<gene>
    <name evidence="2" type="ORF">JOB18_047278</name>
</gene>
<keyword evidence="3" id="KW-1185">Reference proteome</keyword>
<evidence type="ECO:0000313" key="2">
    <source>
        <dbReference type="EMBL" id="KAG7503919.1"/>
    </source>
</evidence>
<comment type="caution">
    <text evidence="2">The sequence shown here is derived from an EMBL/GenBank/DDBJ whole genome shotgun (WGS) entry which is preliminary data.</text>
</comment>
<dbReference type="AlphaFoldDB" id="A0AAV6RGJ0"/>
<proteinExistence type="predicted"/>
<dbReference type="EMBL" id="JAGKHQ010000012">
    <property type="protein sequence ID" value="KAG7503919.1"/>
    <property type="molecule type" value="Genomic_DNA"/>
</dbReference>
<name>A0AAV6RGJ0_SOLSE</name>
<evidence type="ECO:0000256" key="1">
    <source>
        <dbReference type="SAM" id="MobiDB-lite"/>
    </source>
</evidence>
<reference evidence="2 3" key="1">
    <citation type="journal article" date="2021" name="Sci. Rep.">
        <title>Chromosome anchoring in Senegalese sole (Solea senegalensis) reveals sex-associated markers and genome rearrangements in flatfish.</title>
        <authorList>
            <person name="Guerrero-Cozar I."/>
            <person name="Gomez-Garrido J."/>
            <person name="Berbel C."/>
            <person name="Martinez-Blanch J.F."/>
            <person name="Alioto T."/>
            <person name="Claros M.G."/>
            <person name="Gagnaire P.A."/>
            <person name="Manchado M."/>
        </authorList>
    </citation>
    <scope>NUCLEOTIDE SEQUENCE [LARGE SCALE GENOMIC DNA]</scope>
    <source>
        <strain evidence="2">Sse05_10M</strain>
    </source>
</reference>
<organism evidence="2 3">
    <name type="scientific">Solea senegalensis</name>
    <name type="common">Senegalese sole</name>
    <dbReference type="NCBI Taxonomy" id="28829"/>
    <lineage>
        <taxon>Eukaryota</taxon>
        <taxon>Metazoa</taxon>
        <taxon>Chordata</taxon>
        <taxon>Craniata</taxon>
        <taxon>Vertebrata</taxon>
        <taxon>Euteleostomi</taxon>
        <taxon>Actinopterygii</taxon>
        <taxon>Neopterygii</taxon>
        <taxon>Teleostei</taxon>
        <taxon>Neoteleostei</taxon>
        <taxon>Acanthomorphata</taxon>
        <taxon>Carangaria</taxon>
        <taxon>Pleuronectiformes</taxon>
        <taxon>Pleuronectoidei</taxon>
        <taxon>Soleidae</taxon>
        <taxon>Solea</taxon>
    </lineage>
</organism>
<sequence>MVADYDSTTAELGLRDVKLGKPSTVKWTKFDSQSCRIFDAVCFRVTASQSSHSVCLRHKLYGENKKHTETLTPPLQSTNPENENDLFPRASRDNGIIIP</sequence>
<accession>A0AAV6RGJ0</accession>
<protein>
    <submittedName>
        <fullName evidence="2">Uncharacterized protein</fullName>
    </submittedName>
</protein>
<feature type="region of interest" description="Disordered" evidence="1">
    <location>
        <begin position="66"/>
        <end position="99"/>
    </location>
</feature>
<dbReference type="Proteomes" id="UP000693946">
    <property type="component" value="Linkage Group LG2"/>
</dbReference>
<feature type="compositionally biased region" description="Polar residues" evidence="1">
    <location>
        <begin position="70"/>
        <end position="81"/>
    </location>
</feature>